<evidence type="ECO:0000313" key="3">
    <source>
        <dbReference type="Proteomes" id="UP000180166"/>
    </source>
</evidence>
<sequence>MGNWDGLRFGSVSESTELGGIPVDRRAVVFAVRAAETSRAGRRRLLRSRRGRHPLGAGSGAGPEQRQRTDSHRRPHPRRDHDPPHHPLPRSSARRTARKSRTSMTPGGPSADRLSSTRPSTASMLTCPPDPEARQPLLPRGPRSLLRRLRPLPGRAADRLQAYSRPGVTLGDIPVHPHPALTHKGRNQPRRVPQRPMASHLERPCPACRFRFRGHHLLMFCPALQNGSGPCDAMRH</sequence>
<name>A0ABC8AQ49_9NOCA</name>
<evidence type="ECO:0000313" key="2">
    <source>
        <dbReference type="EMBL" id="APA96301.1"/>
    </source>
</evidence>
<evidence type="ECO:0000256" key="1">
    <source>
        <dbReference type="SAM" id="MobiDB-lite"/>
    </source>
</evidence>
<feature type="region of interest" description="Disordered" evidence="1">
    <location>
        <begin position="179"/>
        <end position="198"/>
    </location>
</feature>
<proteinExistence type="predicted"/>
<feature type="compositionally biased region" description="Basic residues" evidence="1">
    <location>
        <begin position="92"/>
        <end position="101"/>
    </location>
</feature>
<dbReference type="Proteomes" id="UP000180166">
    <property type="component" value="Chromosome"/>
</dbReference>
<dbReference type="AlphaFoldDB" id="A0ABC8AQ49"/>
<feature type="compositionally biased region" description="Polar residues" evidence="1">
    <location>
        <begin position="113"/>
        <end position="124"/>
    </location>
</feature>
<accession>A0ABC8AQ49</accession>
<dbReference type="KEGG" id="nsr:NS506_02235"/>
<gene>
    <name evidence="2" type="ORF">NS506_02235</name>
</gene>
<dbReference type="EMBL" id="CP017839">
    <property type="protein sequence ID" value="APA96301.1"/>
    <property type="molecule type" value="Genomic_DNA"/>
</dbReference>
<reference evidence="2 3" key="1">
    <citation type="submission" date="2016-10" db="EMBL/GenBank/DDBJ databases">
        <title>Genome sequence of Nocardia seriolae strain EM150506, isolated from Anguila japonica.</title>
        <authorList>
            <person name="Han H.-J."/>
        </authorList>
    </citation>
    <scope>NUCLEOTIDE SEQUENCE [LARGE SCALE GENOMIC DNA]</scope>
    <source>
        <strain evidence="2 3">EM150506</strain>
    </source>
</reference>
<feature type="region of interest" description="Disordered" evidence="1">
    <location>
        <begin position="36"/>
        <end position="151"/>
    </location>
</feature>
<organism evidence="2 3">
    <name type="scientific">Nocardia seriolae</name>
    <dbReference type="NCBI Taxonomy" id="37332"/>
    <lineage>
        <taxon>Bacteria</taxon>
        <taxon>Bacillati</taxon>
        <taxon>Actinomycetota</taxon>
        <taxon>Actinomycetes</taxon>
        <taxon>Mycobacteriales</taxon>
        <taxon>Nocardiaceae</taxon>
        <taxon>Nocardia</taxon>
    </lineage>
</organism>
<feature type="compositionally biased region" description="Basic residues" evidence="1">
    <location>
        <begin position="181"/>
        <end position="193"/>
    </location>
</feature>
<feature type="compositionally biased region" description="Basic residues" evidence="1">
    <location>
        <begin position="40"/>
        <end position="53"/>
    </location>
</feature>
<protein>
    <submittedName>
        <fullName evidence="2">Uncharacterized protein</fullName>
    </submittedName>
</protein>